<dbReference type="Pfam" id="PF02518">
    <property type="entry name" value="HATPase_c"/>
    <property type="match status" value="1"/>
</dbReference>
<dbReference type="CDD" id="cd06225">
    <property type="entry name" value="HAMP"/>
    <property type="match status" value="1"/>
</dbReference>
<sequence>MRTSLAARVFLYFSSVIVISAALVGVTLYVQSARTIDAQSKEMLTQIVDNALHHTDLYLKGYEHATLSVLTSPLMKEFLELREKDVYSYYMLSAQIKEKVFQPIFIKNPGISMMYLIGYNGIKINQLGIAQPSFRESLLQESLDDLKNLTKDDGSMTLMDWSFLNNHLAITRKISVRQTSRAFKGILGIEFKIEELNKLWKGIRLGETGYFYIVNEYGRIVYHPKADRIGKQLDGELFTKLQAREGQFFNSKDDGSERVHFSRRSDYSGWTLVASMPVNELYKPIDNIRRTTIFTCLLAFLLAFLLAYRFSRSLVRPIRMLENGMRETEKGNWSEAQIPLTGSKDEMDRLILSYNVMVTRLSGLVDQVVAAELKNQEHLLGRHVAEFQALQLQINPHFLYNTLETIICYAVVQDSKEIKEMVRSLSYMLRYSVQTNLEEITVASELKHVLHFMTIMNHRFGREFEIQVLVAPEYLLRHMVRLTLQPIVENVFNHAFPEGLEDHHSIVIDGRIENDDFIMTIADNGEGIRPDRLAELQERLAHSSPLNGPEEEGDGIGLLNVHSRIRMVFGEAYGVMVDSVEGSGTVVTLRLPDRSAPLLQHGGIMSIQRSS</sequence>
<gene>
    <name evidence="17" type="ORF">O9H85_17500</name>
</gene>
<evidence type="ECO:0000256" key="2">
    <source>
        <dbReference type="ARBA" id="ARBA00004651"/>
    </source>
</evidence>
<evidence type="ECO:0000256" key="7">
    <source>
        <dbReference type="ARBA" id="ARBA00022692"/>
    </source>
</evidence>
<evidence type="ECO:0000256" key="13">
    <source>
        <dbReference type="ARBA" id="ARBA00023136"/>
    </source>
</evidence>
<dbReference type="InterPro" id="IPR003594">
    <property type="entry name" value="HATPase_dom"/>
</dbReference>
<evidence type="ECO:0000256" key="9">
    <source>
        <dbReference type="ARBA" id="ARBA00022777"/>
    </source>
</evidence>
<dbReference type="Pfam" id="PF06580">
    <property type="entry name" value="His_kinase"/>
    <property type="match status" value="1"/>
</dbReference>
<accession>A0ABT4QBJ0</accession>
<name>A0ABT4QBJ0_9BACL</name>
<dbReference type="SUPFAM" id="SSF158472">
    <property type="entry name" value="HAMP domain-like"/>
    <property type="match status" value="1"/>
</dbReference>
<dbReference type="InterPro" id="IPR004358">
    <property type="entry name" value="Sig_transdc_His_kin-like_C"/>
</dbReference>
<feature type="transmembrane region" description="Helical" evidence="14">
    <location>
        <begin position="9"/>
        <end position="30"/>
    </location>
</feature>
<dbReference type="GO" id="GO:0016301">
    <property type="term" value="F:kinase activity"/>
    <property type="evidence" value="ECO:0007669"/>
    <property type="project" value="UniProtKB-KW"/>
</dbReference>
<dbReference type="EMBL" id="JAQAGZ010000011">
    <property type="protein sequence ID" value="MCZ8514190.1"/>
    <property type="molecule type" value="Genomic_DNA"/>
</dbReference>
<keyword evidence="6" id="KW-0808">Transferase</keyword>
<dbReference type="InterPro" id="IPR033479">
    <property type="entry name" value="dCache_1"/>
</dbReference>
<keyword evidence="5" id="KW-0597">Phosphoprotein</keyword>
<dbReference type="InterPro" id="IPR050640">
    <property type="entry name" value="Bact_2-comp_sensor_kinase"/>
</dbReference>
<protein>
    <recommendedName>
        <fullName evidence="3">histidine kinase</fullName>
        <ecNumber evidence="3">2.7.13.3</ecNumber>
    </recommendedName>
</protein>
<keyword evidence="13 14" id="KW-0472">Membrane</keyword>
<dbReference type="Pfam" id="PF02743">
    <property type="entry name" value="dCache_1"/>
    <property type="match status" value="1"/>
</dbReference>
<dbReference type="Gene3D" id="6.10.340.10">
    <property type="match status" value="1"/>
</dbReference>
<keyword evidence="9 17" id="KW-0418">Kinase</keyword>
<evidence type="ECO:0000256" key="3">
    <source>
        <dbReference type="ARBA" id="ARBA00012438"/>
    </source>
</evidence>
<proteinExistence type="predicted"/>
<keyword evidence="7 14" id="KW-0812">Transmembrane</keyword>
<feature type="domain" description="HAMP" evidence="16">
    <location>
        <begin position="312"/>
        <end position="366"/>
    </location>
</feature>
<dbReference type="PRINTS" id="PR00344">
    <property type="entry name" value="BCTRLSENSOR"/>
</dbReference>
<dbReference type="Gene3D" id="3.30.565.10">
    <property type="entry name" value="Histidine kinase-like ATPase, C-terminal domain"/>
    <property type="match status" value="1"/>
</dbReference>
<dbReference type="RefSeq" id="WP_269882718.1">
    <property type="nucleotide sequence ID" value="NZ_JAQAGZ010000011.1"/>
</dbReference>
<feature type="transmembrane region" description="Helical" evidence="14">
    <location>
        <begin position="292"/>
        <end position="310"/>
    </location>
</feature>
<feature type="domain" description="Histidine kinase" evidence="15">
    <location>
        <begin position="411"/>
        <end position="595"/>
    </location>
</feature>
<evidence type="ECO:0000256" key="5">
    <source>
        <dbReference type="ARBA" id="ARBA00022553"/>
    </source>
</evidence>
<dbReference type="Pfam" id="PF00672">
    <property type="entry name" value="HAMP"/>
    <property type="match status" value="1"/>
</dbReference>
<dbReference type="SMART" id="SM00304">
    <property type="entry name" value="HAMP"/>
    <property type="match status" value="1"/>
</dbReference>
<evidence type="ECO:0000256" key="4">
    <source>
        <dbReference type="ARBA" id="ARBA00022475"/>
    </source>
</evidence>
<organism evidence="17 18">
    <name type="scientific">Paenibacillus gyeongsangnamensis</name>
    <dbReference type="NCBI Taxonomy" id="3388067"/>
    <lineage>
        <taxon>Bacteria</taxon>
        <taxon>Bacillati</taxon>
        <taxon>Bacillota</taxon>
        <taxon>Bacilli</taxon>
        <taxon>Bacillales</taxon>
        <taxon>Paenibacillaceae</taxon>
        <taxon>Paenibacillus</taxon>
    </lineage>
</organism>
<dbReference type="CDD" id="cd12912">
    <property type="entry name" value="PDC2_MCP_like"/>
    <property type="match status" value="1"/>
</dbReference>
<dbReference type="PANTHER" id="PTHR34220:SF7">
    <property type="entry name" value="SENSOR HISTIDINE KINASE YPDA"/>
    <property type="match status" value="1"/>
</dbReference>
<keyword evidence="18" id="KW-1185">Reference proteome</keyword>
<evidence type="ECO:0000259" key="16">
    <source>
        <dbReference type="PROSITE" id="PS50885"/>
    </source>
</evidence>
<dbReference type="SUPFAM" id="SSF55874">
    <property type="entry name" value="ATPase domain of HSP90 chaperone/DNA topoisomerase II/histidine kinase"/>
    <property type="match status" value="1"/>
</dbReference>
<evidence type="ECO:0000256" key="1">
    <source>
        <dbReference type="ARBA" id="ARBA00000085"/>
    </source>
</evidence>
<dbReference type="InterPro" id="IPR005467">
    <property type="entry name" value="His_kinase_dom"/>
</dbReference>
<dbReference type="SMART" id="SM00387">
    <property type="entry name" value="HATPase_c"/>
    <property type="match status" value="1"/>
</dbReference>
<keyword evidence="11 14" id="KW-1133">Transmembrane helix</keyword>
<comment type="caution">
    <text evidence="17">The sequence shown here is derived from an EMBL/GenBank/DDBJ whole genome shotgun (WGS) entry which is preliminary data.</text>
</comment>
<dbReference type="PROSITE" id="PS50109">
    <property type="entry name" value="HIS_KIN"/>
    <property type="match status" value="1"/>
</dbReference>
<evidence type="ECO:0000259" key="15">
    <source>
        <dbReference type="PROSITE" id="PS50109"/>
    </source>
</evidence>
<evidence type="ECO:0000313" key="17">
    <source>
        <dbReference type="EMBL" id="MCZ8514190.1"/>
    </source>
</evidence>
<dbReference type="InterPro" id="IPR036890">
    <property type="entry name" value="HATPase_C_sf"/>
</dbReference>
<dbReference type="InterPro" id="IPR003660">
    <property type="entry name" value="HAMP_dom"/>
</dbReference>
<dbReference type="PANTHER" id="PTHR34220">
    <property type="entry name" value="SENSOR HISTIDINE KINASE YPDA"/>
    <property type="match status" value="1"/>
</dbReference>
<evidence type="ECO:0000313" key="18">
    <source>
        <dbReference type="Proteomes" id="UP001527882"/>
    </source>
</evidence>
<reference evidence="17 18" key="1">
    <citation type="submission" date="2022-12" db="EMBL/GenBank/DDBJ databases">
        <title>Draft genome sequence of Paenibacillus sp. dW9.</title>
        <authorList>
            <person name="Choi E.-W."/>
            <person name="Kim D.-U."/>
        </authorList>
    </citation>
    <scope>NUCLEOTIDE SEQUENCE [LARGE SCALE GENOMIC DNA]</scope>
    <source>
        <strain evidence="18">dW9</strain>
    </source>
</reference>
<dbReference type="EC" id="2.7.13.3" evidence="3"/>
<evidence type="ECO:0000256" key="12">
    <source>
        <dbReference type="ARBA" id="ARBA00023012"/>
    </source>
</evidence>
<keyword evidence="10" id="KW-0067">ATP-binding</keyword>
<evidence type="ECO:0000256" key="6">
    <source>
        <dbReference type="ARBA" id="ARBA00022679"/>
    </source>
</evidence>
<comment type="catalytic activity">
    <reaction evidence="1">
        <text>ATP + protein L-histidine = ADP + protein N-phospho-L-histidine.</text>
        <dbReference type="EC" id="2.7.13.3"/>
    </reaction>
</comment>
<dbReference type="InterPro" id="IPR010559">
    <property type="entry name" value="Sig_transdc_His_kin_internal"/>
</dbReference>
<evidence type="ECO:0000256" key="10">
    <source>
        <dbReference type="ARBA" id="ARBA00022840"/>
    </source>
</evidence>
<comment type="subcellular location">
    <subcellularLocation>
        <location evidence="2">Cell membrane</location>
        <topology evidence="2">Multi-pass membrane protein</topology>
    </subcellularLocation>
</comment>
<evidence type="ECO:0000256" key="11">
    <source>
        <dbReference type="ARBA" id="ARBA00022989"/>
    </source>
</evidence>
<dbReference type="Gene3D" id="3.30.450.20">
    <property type="entry name" value="PAS domain"/>
    <property type="match status" value="1"/>
</dbReference>
<dbReference type="PROSITE" id="PS50885">
    <property type="entry name" value="HAMP"/>
    <property type="match status" value="1"/>
</dbReference>
<evidence type="ECO:0000256" key="14">
    <source>
        <dbReference type="SAM" id="Phobius"/>
    </source>
</evidence>
<keyword evidence="12" id="KW-0902">Two-component regulatory system</keyword>
<evidence type="ECO:0000256" key="8">
    <source>
        <dbReference type="ARBA" id="ARBA00022741"/>
    </source>
</evidence>
<dbReference type="Proteomes" id="UP001527882">
    <property type="component" value="Unassembled WGS sequence"/>
</dbReference>
<keyword evidence="4" id="KW-1003">Cell membrane</keyword>
<keyword evidence="8" id="KW-0547">Nucleotide-binding</keyword>